<evidence type="ECO:0000313" key="8">
    <source>
        <dbReference type="Proteomes" id="UP000563151"/>
    </source>
</evidence>
<evidence type="ECO:0000256" key="2">
    <source>
        <dbReference type="ARBA" id="ARBA00022475"/>
    </source>
</evidence>
<evidence type="ECO:0000313" key="7">
    <source>
        <dbReference type="EMBL" id="MBC2396904.1"/>
    </source>
</evidence>
<dbReference type="PANTHER" id="PTHR33931:SF2">
    <property type="entry name" value="HOLIN-LIKE PROTEIN CIDA"/>
    <property type="match status" value="1"/>
</dbReference>
<comment type="caution">
    <text evidence="7">The sequence shown here is derived from an EMBL/GenBank/DDBJ whole genome shotgun (WGS) entry which is preliminary data.</text>
</comment>
<accession>A0A923E8A0</accession>
<feature type="transmembrane region" description="Helical" evidence="6">
    <location>
        <begin position="29"/>
        <end position="47"/>
    </location>
</feature>
<reference evidence="7 8" key="1">
    <citation type="submission" date="2020-04" db="EMBL/GenBank/DDBJ databases">
        <title>Genomic insights into acetone-butanol-ethanol (ABE) fermentation by sequencing solventogenic clostridia strains.</title>
        <authorList>
            <person name="Brown S."/>
        </authorList>
    </citation>
    <scope>NUCLEOTIDE SEQUENCE [LARGE SCALE GENOMIC DNA]</scope>
    <source>
        <strain evidence="7 8">DJ011</strain>
    </source>
</reference>
<evidence type="ECO:0000256" key="3">
    <source>
        <dbReference type="ARBA" id="ARBA00022692"/>
    </source>
</evidence>
<dbReference type="AlphaFoldDB" id="A0A923E8A0"/>
<dbReference type="RefSeq" id="WP_035144647.1">
    <property type="nucleotide sequence ID" value="NZ_JAAZWO010000003.1"/>
</dbReference>
<feature type="transmembrane region" description="Helical" evidence="6">
    <location>
        <begin position="87"/>
        <end position="111"/>
    </location>
</feature>
<keyword evidence="5 6" id="KW-0472">Membrane</keyword>
<keyword evidence="3 6" id="KW-0812">Transmembrane</keyword>
<dbReference type="Pfam" id="PF03788">
    <property type="entry name" value="LrgA"/>
    <property type="match status" value="1"/>
</dbReference>
<comment type="subcellular location">
    <subcellularLocation>
        <location evidence="1">Cell membrane</location>
        <topology evidence="1">Multi-pass membrane protein</topology>
    </subcellularLocation>
</comment>
<evidence type="ECO:0000256" key="4">
    <source>
        <dbReference type="ARBA" id="ARBA00022989"/>
    </source>
</evidence>
<name>A0A923E8A0_CLOTT</name>
<keyword evidence="2" id="KW-1003">Cell membrane</keyword>
<sequence>MRLLRQLGIILLICLLGEAIHNFFKLPIPGNVIGMIILFLCLSSGIIKLNKINYISKFLLDHLAFFFVPAGVGILSCIPILKGKWLAFLAVCLITTIIIIVITGWTIQLYIKFTSKEA</sequence>
<evidence type="ECO:0000256" key="6">
    <source>
        <dbReference type="SAM" id="Phobius"/>
    </source>
</evidence>
<feature type="transmembrane region" description="Helical" evidence="6">
    <location>
        <begin position="59"/>
        <end position="81"/>
    </location>
</feature>
<dbReference type="PANTHER" id="PTHR33931">
    <property type="entry name" value="HOLIN-LIKE PROTEIN CIDA-RELATED"/>
    <property type="match status" value="1"/>
</dbReference>
<protein>
    <submittedName>
        <fullName evidence="7">CidA/LrgA family protein</fullName>
    </submittedName>
</protein>
<gene>
    <name evidence="7" type="ORF">HGG79_03780</name>
</gene>
<keyword evidence="8" id="KW-1185">Reference proteome</keyword>
<proteinExistence type="predicted"/>
<keyword evidence="4 6" id="KW-1133">Transmembrane helix</keyword>
<evidence type="ECO:0000256" key="1">
    <source>
        <dbReference type="ARBA" id="ARBA00004651"/>
    </source>
</evidence>
<dbReference type="InterPro" id="IPR005538">
    <property type="entry name" value="LrgA/CidA"/>
</dbReference>
<dbReference type="Proteomes" id="UP000563151">
    <property type="component" value="Unassembled WGS sequence"/>
</dbReference>
<evidence type="ECO:0000256" key="5">
    <source>
        <dbReference type="ARBA" id="ARBA00023136"/>
    </source>
</evidence>
<dbReference type="GO" id="GO:0005886">
    <property type="term" value="C:plasma membrane"/>
    <property type="evidence" value="ECO:0007669"/>
    <property type="project" value="UniProtKB-SubCell"/>
</dbReference>
<organism evidence="7 8">
    <name type="scientific">Clostridium tetanomorphum</name>
    <dbReference type="NCBI Taxonomy" id="1553"/>
    <lineage>
        <taxon>Bacteria</taxon>
        <taxon>Bacillati</taxon>
        <taxon>Bacillota</taxon>
        <taxon>Clostridia</taxon>
        <taxon>Eubacteriales</taxon>
        <taxon>Clostridiaceae</taxon>
        <taxon>Clostridium</taxon>
    </lineage>
</organism>
<dbReference type="EMBL" id="JAAZWO010000003">
    <property type="protein sequence ID" value="MBC2396904.1"/>
    <property type="molecule type" value="Genomic_DNA"/>
</dbReference>